<gene>
    <name evidence="4" type="primary">rna</name>
    <name evidence="4" type="ORF">EV102420_13_00180</name>
</gene>
<organism evidence="4 5">
    <name type="scientific">Pseudescherichia vulneris NBRC 102420</name>
    <dbReference type="NCBI Taxonomy" id="1115515"/>
    <lineage>
        <taxon>Bacteria</taxon>
        <taxon>Pseudomonadati</taxon>
        <taxon>Pseudomonadota</taxon>
        <taxon>Gammaproteobacteria</taxon>
        <taxon>Enterobacterales</taxon>
        <taxon>Enterobacteriaceae</taxon>
        <taxon>Pseudescherichia</taxon>
    </lineage>
</organism>
<comment type="similarity">
    <text evidence="1 2">Belongs to the RNase T2 family.</text>
</comment>
<evidence type="ECO:0000256" key="2">
    <source>
        <dbReference type="RuleBase" id="RU004328"/>
    </source>
</evidence>
<dbReference type="NCBIfam" id="NF007502">
    <property type="entry name" value="PRK10095.1"/>
    <property type="match status" value="1"/>
</dbReference>
<evidence type="ECO:0000256" key="3">
    <source>
        <dbReference type="SAM" id="SignalP"/>
    </source>
</evidence>
<reference evidence="4 5" key="1">
    <citation type="submission" date="2014-09" db="EMBL/GenBank/DDBJ databases">
        <title>Whole genome shotgun sequence of Escherichia vulneris NBRC 102420.</title>
        <authorList>
            <person name="Yoshida Y."/>
            <person name="Hosoyama A."/>
            <person name="Tsuchikane K."/>
            <person name="Ohji S."/>
            <person name="Ichikawa N."/>
            <person name="Kimura A."/>
            <person name="Yamazoe A."/>
            <person name="Ezaki T."/>
            <person name="Fujita N."/>
        </authorList>
    </citation>
    <scope>NUCLEOTIDE SEQUENCE [LARGE SCALE GENOMIC DNA]</scope>
    <source>
        <strain evidence="4 5">NBRC 102420</strain>
    </source>
</reference>
<keyword evidence="5" id="KW-1185">Reference proteome</keyword>
<dbReference type="STRING" id="1115515.EV102420_13_00180"/>
<dbReference type="Pfam" id="PF00445">
    <property type="entry name" value="Ribonuclease_T2"/>
    <property type="match status" value="1"/>
</dbReference>
<sequence length="269" mass="29460">MFRKEFVPLLAAAAAMLWTAAAPAAPLSATQYGDFDRYVLALSWQTGFCQSQHDRRQREPDECRLQKESDNKDDFLTVHGLWPGLPKSIAARGVDDRRWMRYGCATRPIPNMPEARVGQKCASAETGLSLESAAKLNSVMPGAGANSCLERYEYAKHGVCFGFDPDAYFGVMVRMASEIKQSALGKFIAANYGERVSRSDFDAAFARTYGSDSVKAMKLTCNGNPAYLTEVQLTLKASAINQPLSATSFIAQPHPGNCGKEFVLDEVGY</sequence>
<dbReference type="eggNOG" id="COG3719">
    <property type="taxonomic scope" value="Bacteria"/>
</dbReference>
<dbReference type="RefSeq" id="WP_042392012.1">
    <property type="nucleotide sequence ID" value="NZ_BBMZ01000013.1"/>
</dbReference>
<dbReference type="AlphaFoldDB" id="A0A090VU89"/>
<dbReference type="InterPro" id="IPR001568">
    <property type="entry name" value="RNase_T2-like"/>
</dbReference>
<dbReference type="PROSITE" id="PS00531">
    <property type="entry name" value="RNASE_T2_2"/>
    <property type="match status" value="1"/>
</dbReference>
<accession>A0A090VU89</accession>
<dbReference type="GO" id="GO:0006401">
    <property type="term" value="P:RNA catabolic process"/>
    <property type="evidence" value="ECO:0007669"/>
    <property type="project" value="UniProtKB-ARBA"/>
</dbReference>
<dbReference type="PANTHER" id="PTHR11240">
    <property type="entry name" value="RIBONUCLEASE T2"/>
    <property type="match status" value="1"/>
</dbReference>
<name>A0A090VU89_PSEVU</name>
<dbReference type="Gene3D" id="3.90.730.10">
    <property type="entry name" value="Ribonuclease T2-like"/>
    <property type="match status" value="1"/>
</dbReference>
<dbReference type="GO" id="GO:0033897">
    <property type="term" value="F:ribonuclease T2 activity"/>
    <property type="evidence" value="ECO:0007669"/>
    <property type="project" value="InterPro"/>
</dbReference>
<dbReference type="GO" id="GO:0003723">
    <property type="term" value="F:RNA binding"/>
    <property type="evidence" value="ECO:0007669"/>
    <property type="project" value="InterPro"/>
</dbReference>
<dbReference type="PANTHER" id="PTHR11240:SF22">
    <property type="entry name" value="RIBONUCLEASE T2"/>
    <property type="match status" value="1"/>
</dbReference>
<evidence type="ECO:0000313" key="5">
    <source>
        <dbReference type="Proteomes" id="UP000029462"/>
    </source>
</evidence>
<comment type="caution">
    <text evidence="4">The sequence shown here is derived from an EMBL/GenBank/DDBJ whole genome shotgun (WGS) entry which is preliminary data.</text>
</comment>
<dbReference type="PROSITE" id="PS00530">
    <property type="entry name" value="RNASE_T2_1"/>
    <property type="match status" value="1"/>
</dbReference>
<proteinExistence type="inferred from homology"/>
<dbReference type="Proteomes" id="UP000029462">
    <property type="component" value="Unassembled WGS sequence"/>
</dbReference>
<evidence type="ECO:0000313" key="4">
    <source>
        <dbReference type="EMBL" id="GAL58762.1"/>
    </source>
</evidence>
<protein>
    <submittedName>
        <fullName evidence="4">Ribonuclease I</fullName>
    </submittedName>
</protein>
<evidence type="ECO:0000256" key="1">
    <source>
        <dbReference type="ARBA" id="ARBA00007469"/>
    </source>
</evidence>
<dbReference type="EMBL" id="BBMZ01000013">
    <property type="protein sequence ID" value="GAL58762.1"/>
    <property type="molecule type" value="Genomic_DNA"/>
</dbReference>
<keyword evidence="3" id="KW-0732">Signal</keyword>
<feature type="chain" id="PRO_5001865807" evidence="3">
    <location>
        <begin position="25"/>
        <end position="269"/>
    </location>
</feature>
<dbReference type="InterPro" id="IPR033130">
    <property type="entry name" value="RNase_T2_His_AS_2"/>
</dbReference>
<feature type="signal peptide" evidence="3">
    <location>
        <begin position="1"/>
        <end position="24"/>
    </location>
</feature>
<dbReference type="OrthoDB" id="4720638at2"/>
<dbReference type="SUPFAM" id="SSF55895">
    <property type="entry name" value="Ribonuclease Rh-like"/>
    <property type="match status" value="1"/>
</dbReference>
<dbReference type="InterPro" id="IPR036430">
    <property type="entry name" value="RNase_T2-like_sf"/>
</dbReference>
<dbReference type="InterPro" id="IPR018188">
    <property type="entry name" value="RNase_T2_His_AS_1"/>
</dbReference>